<dbReference type="OrthoDB" id="27330at2"/>
<protein>
    <submittedName>
        <fullName evidence="7">Transcriptional regulator</fullName>
    </submittedName>
</protein>
<reference evidence="7 8" key="1">
    <citation type="submission" date="2019-07" db="EMBL/GenBank/DDBJ databases">
        <title>Whole genome shotgun sequence of Halolactibacillus alkaliphilus NBRC 103919.</title>
        <authorList>
            <person name="Hosoyama A."/>
            <person name="Uohara A."/>
            <person name="Ohji S."/>
            <person name="Ichikawa N."/>
        </authorList>
    </citation>
    <scope>NUCLEOTIDE SEQUENCE [LARGE SCALE GENOMIC DNA]</scope>
    <source>
        <strain evidence="7 8">NBRC 103919</strain>
    </source>
</reference>
<organism evidence="7 8">
    <name type="scientific">Halolactibacillus alkaliphilus</name>
    <dbReference type="NCBI Taxonomy" id="442899"/>
    <lineage>
        <taxon>Bacteria</taxon>
        <taxon>Bacillati</taxon>
        <taxon>Bacillota</taxon>
        <taxon>Bacilli</taxon>
        <taxon>Bacillales</taxon>
        <taxon>Bacillaceae</taxon>
        <taxon>Halolactibacillus</taxon>
    </lineage>
</organism>
<comment type="caution">
    <text evidence="7">The sequence shown here is derived from an EMBL/GenBank/DDBJ whole genome shotgun (WGS) entry which is preliminary data.</text>
</comment>
<keyword evidence="3" id="KW-0735">Signal-anchor</keyword>
<dbReference type="Proteomes" id="UP000321400">
    <property type="component" value="Unassembled WGS sequence"/>
</dbReference>
<dbReference type="STRING" id="442899.SAMN05720591_1402"/>
<accession>A0A511X4F8</accession>
<evidence type="ECO:0000313" key="8">
    <source>
        <dbReference type="Proteomes" id="UP000321400"/>
    </source>
</evidence>
<name>A0A511X4F8_9BACI</name>
<dbReference type="EMBL" id="BJYE01000043">
    <property type="protein sequence ID" value="GEN57828.1"/>
    <property type="molecule type" value="Genomic_DNA"/>
</dbReference>
<keyword evidence="5" id="KW-0472">Membrane</keyword>
<gene>
    <name evidence="7" type="ORF">HAL01_22920</name>
</gene>
<evidence type="ECO:0000313" key="7">
    <source>
        <dbReference type="EMBL" id="GEN57828.1"/>
    </source>
</evidence>
<dbReference type="RefSeq" id="WP_089803492.1">
    <property type="nucleotide sequence ID" value="NZ_BJYE01000043.1"/>
</dbReference>
<dbReference type="Pfam" id="PF03816">
    <property type="entry name" value="LytR_cpsA_psr"/>
    <property type="match status" value="1"/>
</dbReference>
<dbReference type="InterPro" id="IPR004474">
    <property type="entry name" value="LytR_CpsA_psr"/>
</dbReference>
<evidence type="ECO:0000256" key="3">
    <source>
        <dbReference type="ARBA" id="ARBA00022968"/>
    </source>
</evidence>
<keyword evidence="2 5" id="KW-0812">Transmembrane</keyword>
<dbReference type="PANTHER" id="PTHR33392:SF3">
    <property type="entry name" value="POLYISOPRENYL-TEICHOIC ACID--PEPTIDOGLYCAN TEICHOIC ACID TRANSFERASE TAGT"/>
    <property type="match status" value="1"/>
</dbReference>
<keyword evidence="8" id="KW-1185">Reference proteome</keyword>
<dbReference type="NCBIfam" id="TIGR00350">
    <property type="entry name" value="lytR_cpsA_psr"/>
    <property type="match status" value="1"/>
</dbReference>
<feature type="domain" description="Cell envelope-related transcriptional attenuator" evidence="6">
    <location>
        <begin position="103"/>
        <end position="249"/>
    </location>
</feature>
<proteinExistence type="inferred from homology"/>
<sequence length="330" mass="37800">MDNENTVLRTQYKKDMKKTKRKKRLKFFVIFSLVIIASGIGYGWHMVNQAMSTVDNSYVDDGREDGSELRTDKISTDKDNISILFIGVDRGGGRSIENTNGLSDTLILATFNREEHSVKMVTIPRDSYVYLPLRDTYTKINHAHSYDGTKGAILTVEHLFEIPVDYYVKVNFDAFIDVVDALGGIDVEVPYEMYEMDSNDTKNAIHLLPGEQRLDGEEALALARTRRYDNDIERGKRQQEIIKAMFDRALSVNAILNYNRLLTAVGDNMATDINSKDMTNLSTYLLDKDFRIETLTLEGSDMITDLYYYKLDEEHLLSVKAELKMHLEIK</sequence>
<dbReference type="GO" id="GO:0071555">
    <property type="term" value="P:cell wall organization"/>
    <property type="evidence" value="ECO:0007669"/>
    <property type="project" value="UniProtKB-KW"/>
</dbReference>
<evidence type="ECO:0000256" key="2">
    <source>
        <dbReference type="ARBA" id="ARBA00022692"/>
    </source>
</evidence>
<evidence type="ECO:0000259" key="6">
    <source>
        <dbReference type="Pfam" id="PF03816"/>
    </source>
</evidence>
<dbReference type="InterPro" id="IPR050922">
    <property type="entry name" value="LytR/CpsA/Psr_CW_biosynth"/>
</dbReference>
<feature type="transmembrane region" description="Helical" evidence="5">
    <location>
        <begin position="25"/>
        <end position="44"/>
    </location>
</feature>
<dbReference type="AlphaFoldDB" id="A0A511X4F8"/>
<keyword evidence="4 5" id="KW-1133">Transmembrane helix</keyword>
<comment type="similarity">
    <text evidence="1">Belongs to the LytR/CpsA/Psr (LCP) family.</text>
</comment>
<evidence type="ECO:0000256" key="1">
    <source>
        <dbReference type="ARBA" id="ARBA00006068"/>
    </source>
</evidence>
<evidence type="ECO:0000256" key="5">
    <source>
        <dbReference type="SAM" id="Phobius"/>
    </source>
</evidence>
<evidence type="ECO:0000256" key="4">
    <source>
        <dbReference type="ARBA" id="ARBA00022989"/>
    </source>
</evidence>
<dbReference type="PANTHER" id="PTHR33392">
    <property type="entry name" value="POLYISOPRENYL-TEICHOIC ACID--PEPTIDOGLYCAN TEICHOIC ACID TRANSFERASE TAGU"/>
    <property type="match status" value="1"/>
</dbReference>
<dbReference type="Gene3D" id="3.40.630.190">
    <property type="entry name" value="LCP protein"/>
    <property type="match status" value="1"/>
</dbReference>